<dbReference type="Pfam" id="PF20463">
    <property type="entry name" value="PDH_C"/>
    <property type="match status" value="1"/>
</dbReference>
<dbReference type="SUPFAM" id="SSF51735">
    <property type="entry name" value="NAD(P)-binding Rossmann-fold domains"/>
    <property type="match status" value="1"/>
</dbReference>
<dbReference type="PANTHER" id="PTHR21363">
    <property type="entry name" value="PREPHENATE DEHYDROGENASE"/>
    <property type="match status" value="1"/>
</dbReference>
<organism evidence="3 4">
    <name type="scientific">Phaeobacter italicus</name>
    <dbReference type="NCBI Taxonomy" id="481446"/>
    <lineage>
        <taxon>Bacteria</taxon>
        <taxon>Pseudomonadati</taxon>
        <taxon>Pseudomonadota</taxon>
        <taxon>Alphaproteobacteria</taxon>
        <taxon>Rhodobacterales</taxon>
        <taxon>Roseobacteraceae</taxon>
        <taxon>Phaeobacter</taxon>
    </lineage>
</organism>
<dbReference type="GO" id="GO:0004665">
    <property type="term" value="F:prephenate dehydrogenase (NADP+) activity"/>
    <property type="evidence" value="ECO:0007669"/>
    <property type="project" value="InterPro"/>
</dbReference>
<keyword evidence="4" id="KW-1185">Reference proteome</keyword>
<dbReference type="InterPro" id="IPR008927">
    <property type="entry name" value="6-PGluconate_DH-like_C_sf"/>
</dbReference>
<evidence type="ECO:0000256" key="1">
    <source>
        <dbReference type="ARBA" id="ARBA00023002"/>
    </source>
</evidence>
<dbReference type="RefSeq" id="WP_050672968.1">
    <property type="nucleotide sequence ID" value="NZ_CVRL01000013.1"/>
</dbReference>
<name>A0A0H5D1A1_9RHOB</name>
<proteinExistence type="predicted"/>
<accession>A0A0H5D1A1</accession>
<sequence length="260" mass="27770">MLPFSSSSTAPRVGLIGFGAFGQLIARNLAAHMQVVVHDPAQPPKAPARVRFSTLEDACSCPLVILAVPVSSISDVCQRIASLLAVGATVMDVGSVKLRPMQDMETHLPAHVNILGSHPLFGPQSAKDGLAGHKIALCPQRGRTHWRIAAALRSLFGLQVIWTTAEDHDREVATVQGLTHLIAQTLSQILPEKLRMTTSSFDHLLEARRMVSADAPAVLDAILRDNPFAAEVRADFLSRAAQLAAGPAPIEKGPRQMAGL</sequence>
<dbReference type="AlphaFoldDB" id="A0A0H5D1A1"/>
<dbReference type="PROSITE" id="PS51176">
    <property type="entry name" value="PDH_ADH"/>
    <property type="match status" value="1"/>
</dbReference>
<feature type="domain" description="Prephenate/arogenate dehydrogenase" evidence="2">
    <location>
        <begin position="11"/>
        <end position="260"/>
    </location>
</feature>
<reference evidence="4" key="1">
    <citation type="submission" date="2015-05" db="EMBL/GenBank/DDBJ databases">
        <authorList>
            <person name="Rodrigo-Torres Lidia"/>
            <person name="Arahal R.David."/>
        </authorList>
    </citation>
    <scope>NUCLEOTIDE SEQUENCE [LARGE SCALE GENOMIC DNA]</scope>
    <source>
        <strain evidence="4">CECT 7321</strain>
    </source>
</reference>
<dbReference type="InterPro" id="IPR050812">
    <property type="entry name" value="Preph/Arog_dehydrog"/>
</dbReference>
<dbReference type="InterPro" id="IPR036291">
    <property type="entry name" value="NAD(P)-bd_dom_sf"/>
</dbReference>
<dbReference type="InterPro" id="IPR046825">
    <property type="entry name" value="PDH_C"/>
</dbReference>
<dbReference type="Gene3D" id="3.40.50.720">
    <property type="entry name" value="NAD(P)-binding Rossmann-like Domain"/>
    <property type="match status" value="1"/>
</dbReference>
<dbReference type="InterPro" id="IPR003099">
    <property type="entry name" value="Prephen_DH"/>
</dbReference>
<evidence type="ECO:0000313" key="3">
    <source>
        <dbReference type="EMBL" id="CRL10533.1"/>
    </source>
</evidence>
<evidence type="ECO:0000313" key="4">
    <source>
        <dbReference type="Proteomes" id="UP000043764"/>
    </source>
</evidence>
<dbReference type="Pfam" id="PF02153">
    <property type="entry name" value="PDH_N"/>
    <property type="match status" value="1"/>
</dbReference>
<gene>
    <name evidence="3" type="primary">tyrA_2</name>
    <name evidence="3" type="ORF">NIT7321_01378</name>
</gene>
<dbReference type="STRING" id="481446.NIT7645_02730"/>
<evidence type="ECO:0000259" key="2">
    <source>
        <dbReference type="PROSITE" id="PS51176"/>
    </source>
</evidence>
<dbReference type="InterPro" id="IPR046826">
    <property type="entry name" value="PDH_N"/>
</dbReference>
<protein>
    <submittedName>
        <fullName evidence="3">T-protein</fullName>
    </submittedName>
</protein>
<dbReference type="GO" id="GO:0006571">
    <property type="term" value="P:tyrosine biosynthetic process"/>
    <property type="evidence" value="ECO:0007669"/>
    <property type="project" value="InterPro"/>
</dbReference>
<dbReference type="GO" id="GO:0070403">
    <property type="term" value="F:NAD+ binding"/>
    <property type="evidence" value="ECO:0007669"/>
    <property type="project" value="InterPro"/>
</dbReference>
<dbReference type="SUPFAM" id="SSF48179">
    <property type="entry name" value="6-phosphogluconate dehydrogenase C-terminal domain-like"/>
    <property type="match status" value="1"/>
</dbReference>
<dbReference type="EMBL" id="CVRL01000013">
    <property type="protein sequence ID" value="CRL10533.1"/>
    <property type="molecule type" value="Genomic_DNA"/>
</dbReference>
<dbReference type="Proteomes" id="UP000043764">
    <property type="component" value="Unassembled WGS sequence"/>
</dbReference>
<dbReference type="PANTHER" id="PTHR21363:SF0">
    <property type="entry name" value="PREPHENATE DEHYDROGENASE [NADP(+)]"/>
    <property type="match status" value="1"/>
</dbReference>
<keyword evidence="1" id="KW-0560">Oxidoreductase</keyword>
<dbReference type="GO" id="GO:0008977">
    <property type="term" value="F:prephenate dehydrogenase (NAD+) activity"/>
    <property type="evidence" value="ECO:0007669"/>
    <property type="project" value="InterPro"/>
</dbReference>